<gene>
    <name evidence="1" type="ORF">HPB50_016120</name>
</gene>
<organism evidence="1 2">
    <name type="scientific">Hyalomma asiaticum</name>
    <name type="common">Tick</name>
    <dbReference type="NCBI Taxonomy" id="266040"/>
    <lineage>
        <taxon>Eukaryota</taxon>
        <taxon>Metazoa</taxon>
        <taxon>Ecdysozoa</taxon>
        <taxon>Arthropoda</taxon>
        <taxon>Chelicerata</taxon>
        <taxon>Arachnida</taxon>
        <taxon>Acari</taxon>
        <taxon>Parasitiformes</taxon>
        <taxon>Ixodida</taxon>
        <taxon>Ixodoidea</taxon>
        <taxon>Ixodidae</taxon>
        <taxon>Hyalomminae</taxon>
        <taxon>Hyalomma</taxon>
    </lineage>
</organism>
<dbReference type="Proteomes" id="UP000821845">
    <property type="component" value="Chromosome 2"/>
</dbReference>
<dbReference type="EMBL" id="CM023482">
    <property type="protein sequence ID" value="KAH6939148.1"/>
    <property type="molecule type" value="Genomic_DNA"/>
</dbReference>
<protein>
    <submittedName>
        <fullName evidence="1">Uncharacterized protein</fullName>
    </submittedName>
</protein>
<proteinExistence type="predicted"/>
<accession>A0ACB7SW98</accession>
<comment type="caution">
    <text evidence="1">The sequence shown here is derived from an EMBL/GenBank/DDBJ whole genome shotgun (WGS) entry which is preliminary data.</text>
</comment>
<evidence type="ECO:0000313" key="1">
    <source>
        <dbReference type="EMBL" id="KAH6939148.1"/>
    </source>
</evidence>
<keyword evidence="2" id="KW-1185">Reference proteome</keyword>
<sequence length="2325" mass="259665">MDEARNNVKHGSSPVLTPSAVGADVHTAQSRSHSTLLMAIATFTLIVAFITTVLLIVPKQLRETYQMEKEPAAYCGDEMVPVISLLSATGEPCNDLYSYVCSTAEEANSSYLPAAFRIALAWDLLRDANSATRRAGGATERASSLRQEFWNWLRLKKGERIADFVRALLKATNVTTSNSTAPQIGHLLTKVSVRYGLAPVVYFKGSATKLKFDGNPRCLGLGHQGDTIALAVRAFNDALNASVGADDIIKVEEALDAFERAGGVQNVTRGIGKVQFRGLGESDWRTTPNGLIFPLELTATDSQRLEEFVQFIENSANGTVALAYVVICAAINAVEGLQPETPAVSPRLHRTTCEFFGVCELDEIVKVESIRSTAADKRIRNVFSEVREAVSSAALNLSSLFGTSDVTALVEQLNRVTLLLPSDIASLDVTLPDMSNSFVADLLALRSHSFEIRRMKRARQIPDMEDLFMPEVVRRASVIYIPANLYLFLNPGSARDWTFDLADLAVGLAAELWSFLLDRAWGSEESGPNPSPVAVCFKATLFKDVSDGGTWRNALHSALGLMSVANMRSHSEWHEACTSNSTHLSKAKAFFLYWVYNRCAIFPSAVSRRAINVALRSLPFTAETFSCAPTTPMAQRPAWFTDGHDHALHAPGHCRLHRRCSLTCSPRPRRHRCFVPAISAIIWKDVYVQLIKRHYFIALGEILLVVLSFTSVENDRPILPPAKCARLPCLRLTEPTVYTERNISAFRAPQLIVYTPDTPHAKELMEAAFPVEPPKKAGYPDDDALARVFKRLAPEPKRGPEQRIVAIQLLSFRSNENKLASGYPRDLKFMHSMYDDHRYLSQRYKGITSFEPLPTPVGQRESLAYCQMSLITGHVNLVRKQLSSSEPEYTFSTSRIPEGPFPLDAKSGYSLTALRAGLGYMVPFCTLVARLVEENQSGMREKLRLVGLNNAVYWLGHFLASLFIGMVAVLCNMTHMLFAPNWHSDFHVTYLMGIDKVVVFVTFFIFTLLYMLKAMFLSLFFTSPTAAVVFALCYWLAAYLVPWLALEQLDGYAADYIIAGRMSKLLSSVSPCMGLHWCFRILGCAVITGEEYTFQMINEEVLGLDNVKMIEIWTVMLATTISIAIMIWYFGNVLTWALGVPLEPWFPFTLKYWLPGSQGSVEIIEPKEPDGYHFQKYPPNEAAVTVSQLEYERKQKHILRDTNFKAYHGEILGIVAPNGSGKSSLCNVLTGYALPSAGQVMVLGYDMMLQTDLARRDIAYVQQRDVLFPELTVHEHLLFFGSMKDEAWAVLDKQLVQVRDMLQLEPIMNVLCNKLDRSQKKILSLAVALITCPKVLIMDEVMVKMYPSTRKIAWNALLSVKSTMCIIAATANVYEVDTRADRLVVLGYAAHKCYGTTSFIQRRYGWGYTVKVMKGPQFRGRNVLAAVRQTIPEAHVLQDHKLYAAIGLGQQTDYTPVATVLNRLESEQSQFGLTSFSISVVTMEDIFFRIVLEMDSGDYQYKANLEKAMGIEVKKGTTADDHVDYTMANLTVNTEDLGGIVAGGEKYESSIEIQQHVKAVYDLKPAKPSWGQVFMAMVIKRRHYTWQTLALPMFCFIVPTVILILRGELETIAGPRVSVEFSADNFIYDLRNFDNTEQIFVAFDDNSKTVAESGYQEYLRSHDIPVERVPNIEKFLDEEKRTRAGQTKYIFGAEFSSPKDNPAMHKAVAWFNGDAFHSQSLSINVISTVLLRRVANDTKSEVLAVLRPVKKGKKIIASKRLKNARFAATLGDMISKRLTNFILLPAGISVATASFIFFPVDDRVSNSKRMQFVSGVSPIIYWLANYVWDMFMAMVGLMCMLFPGFLFYQHFGNYVVIAMVTYGLFMHSMLPFVYFYSFITDSMVSGFMVVHALTFFSGVASTMGYQMYMIAAERGHDLISEVHDRDPLLWLLYFCPTFSASWALVKIVQLSIENIYCTYTSDQSIIYDVCAFVGNSAEDAAIMMTGLRYCCATYYNSNRTSVDTLSWTSFHRDGAMTEMTVMLVEGVVCFLLLVLIEQATMRHWFAADVAQPPPVETTSPDVLAEYNYVKKVLERQDLHKPSLLALDLTKVYDRRAAIRGVTFHVDPGETFAVMGMLGCGKSTLLDVLSGFKPPTGGTAYIGTVSLKEVARWEKLIGLCPDYDAFLGRLTVRQTMVLHATIRGVQHQNRATLIEHIFALLSLEPVADETVDNCSASNRRKLAVAVAIVGLPPVLLMDDPATGLDHFAKRTIYKSVQMLRQLSKSAVLVVTTSLCDAVIMSDRMAIMVEGMFRCIGNLGQLRSRLCRGFVLRVKVSVAAAHLRIMN</sequence>
<reference evidence="1" key="1">
    <citation type="submission" date="2020-05" db="EMBL/GenBank/DDBJ databases">
        <title>Large-scale comparative analyses of tick genomes elucidate their genetic diversity and vector capacities.</title>
        <authorList>
            <person name="Jia N."/>
            <person name="Wang J."/>
            <person name="Shi W."/>
            <person name="Du L."/>
            <person name="Sun Y."/>
            <person name="Zhan W."/>
            <person name="Jiang J."/>
            <person name="Wang Q."/>
            <person name="Zhang B."/>
            <person name="Ji P."/>
            <person name="Sakyi L.B."/>
            <person name="Cui X."/>
            <person name="Yuan T."/>
            <person name="Jiang B."/>
            <person name="Yang W."/>
            <person name="Lam T.T.-Y."/>
            <person name="Chang Q."/>
            <person name="Ding S."/>
            <person name="Wang X."/>
            <person name="Zhu J."/>
            <person name="Ruan X."/>
            <person name="Zhao L."/>
            <person name="Wei J."/>
            <person name="Que T."/>
            <person name="Du C."/>
            <person name="Cheng J."/>
            <person name="Dai P."/>
            <person name="Han X."/>
            <person name="Huang E."/>
            <person name="Gao Y."/>
            <person name="Liu J."/>
            <person name="Shao H."/>
            <person name="Ye R."/>
            <person name="Li L."/>
            <person name="Wei W."/>
            <person name="Wang X."/>
            <person name="Wang C."/>
            <person name="Yang T."/>
            <person name="Huo Q."/>
            <person name="Li W."/>
            <person name="Guo W."/>
            <person name="Chen H."/>
            <person name="Zhou L."/>
            <person name="Ni X."/>
            <person name="Tian J."/>
            <person name="Zhou Y."/>
            <person name="Sheng Y."/>
            <person name="Liu T."/>
            <person name="Pan Y."/>
            <person name="Xia L."/>
            <person name="Li J."/>
            <person name="Zhao F."/>
            <person name="Cao W."/>
        </authorList>
    </citation>
    <scope>NUCLEOTIDE SEQUENCE</scope>
    <source>
        <strain evidence="1">Hyas-2018</strain>
    </source>
</reference>
<evidence type="ECO:0000313" key="2">
    <source>
        <dbReference type="Proteomes" id="UP000821845"/>
    </source>
</evidence>
<name>A0ACB7SW98_HYAAI</name>